<gene>
    <name evidence="10" type="primary">pfkB</name>
    <name evidence="10" type="ORF">E4V82_06880</name>
</gene>
<dbReference type="EMBL" id="SPSF01000016">
    <property type="protein sequence ID" value="MPQ61837.1"/>
    <property type="molecule type" value="Genomic_DNA"/>
</dbReference>
<dbReference type="PANTHER" id="PTHR46566:SF1">
    <property type="entry name" value="1-PHOSPHOFRUCTOKINASE"/>
    <property type="match status" value="1"/>
</dbReference>
<evidence type="ECO:0000256" key="5">
    <source>
        <dbReference type="ARBA" id="ARBA00022840"/>
    </source>
</evidence>
<comment type="catalytic activity">
    <reaction evidence="7">
        <text>D-tagatofuranose 6-phosphate + ATP = D-tagatofuranose 1,6-bisphosphate + ADP + H(+)</text>
        <dbReference type="Rhea" id="RHEA:12420"/>
        <dbReference type="ChEBI" id="CHEBI:15378"/>
        <dbReference type="ChEBI" id="CHEBI:30616"/>
        <dbReference type="ChEBI" id="CHEBI:58694"/>
        <dbReference type="ChEBI" id="CHEBI:58695"/>
        <dbReference type="ChEBI" id="CHEBI:456216"/>
        <dbReference type="EC" id="2.7.1.144"/>
    </reaction>
</comment>
<evidence type="ECO:0000313" key="11">
    <source>
        <dbReference type="Proteomes" id="UP000342249"/>
    </source>
</evidence>
<comment type="caution">
    <text evidence="10">The sequence shown here is derived from an EMBL/GenBank/DDBJ whole genome shotgun (WGS) entry which is preliminary data.</text>
</comment>
<proteinExistence type="inferred from homology"/>
<dbReference type="InterPro" id="IPR017583">
    <property type="entry name" value="Tagatose/fructose_Pkinase"/>
</dbReference>
<dbReference type="GO" id="GO:0016052">
    <property type="term" value="P:carbohydrate catabolic process"/>
    <property type="evidence" value="ECO:0007669"/>
    <property type="project" value="UniProtKB-ARBA"/>
</dbReference>
<comment type="catalytic activity">
    <reaction evidence="6 8">
        <text>beta-D-fructose 1-phosphate + ATP = beta-D-fructose 1,6-bisphosphate + ADP + H(+)</text>
        <dbReference type="Rhea" id="RHEA:14213"/>
        <dbReference type="ChEBI" id="CHEBI:15378"/>
        <dbReference type="ChEBI" id="CHEBI:30616"/>
        <dbReference type="ChEBI" id="CHEBI:32966"/>
        <dbReference type="ChEBI" id="CHEBI:138881"/>
        <dbReference type="ChEBI" id="CHEBI:456216"/>
        <dbReference type="EC" id="2.7.1.56"/>
    </reaction>
</comment>
<evidence type="ECO:0000256" key="7">
    <source>
        <dbReference type="PIRNR" id="PIRNR000535"/>
    </source>
</evidence>
<dbReference type="Gene3D" id="3.40.1190.20">
    <property type="match status" value="1"/>
</dbReference>
<dbReference type="GO" id="GO:0005524">
    <property type="term" value="F:ATP binding"/>
    <property type="evidence" value="ECO:0007669"/>
    <property type="project" value="UniProtKB-UniRule"/>
</dbReference>
<dbReference type="GO" id="GO:0044281">
    <property type="term" value="P:small molecule metabolic process"/>
    <property type="evidence" value="ECO:0007669"/>
    <property type="project" value="UniProtKB-ARBA"/>
</dbReference>
<dbReference type="NCBIfam" id="TIGR03168">
    <property type="entry name" value="1-PFK"/>
    <property type="match status" value="1"/>
</dbReference>
<evidence type="ECO:0000256" key="2">
    <source>
        <dbReference type="ARBA" id="ARBA00022679"/>
    </source>
</evidence>
<comment type="function">
    <text evidence="8">Catalyzes the ATP-dependent phosphorylation of fructose-l-phosphate to fructose-l,6-bisphosphate.</text>
</comment>
<dbReference type="FunFam" id="3.40.1190.20:FF:000001">
    <property type="entry name" value="Phosphofructokinase"/>
    <property type="match status" value="1"/>
</dbReference>
<comment type="similarity">
    <text evidence="7">Belongs to the carbohydrate kinase PfkB family. LacC subfamily.</text>
</comment>
<dbReference type="InterPro" id="IPR029056">
    <property type="entry name" value="Ribokinase-like"/>
</dbReference>
<dbReference type="InterPro" id="IPR022463">
    <property type="entry name" value="1-PFruKinase"/>
</dbReference>
<dbReference type="CDD" id="cd01164">
    <property type="entry name" value="FruK_PfkB_like"/>
    <property type="match status" value="1"/>
</dbReference>
<evidence type="ECO:0000256" key="4">
    <source>
        <dbReference type="ARBA" id="ARBA00022777"/>
    </source>
</evidence>
<keyword evidence="3 7" id="KW-0547">Nucleotide-binding</keyword>
<dbReference type="PANTHER" id="PTHR46566">
    <property type="entry name" value="1-PHOSPHOFRUCTOKINASE-RELATED"/>
    <property type="match status" value="1"/>
</dbReference>
<dbReference type="InterPro" id="IPR011611">
    <property type="entry name" value="PfkB_dom"/>
</dbReference>
<dbReference type="GO" id="GO:0005988">
    <property type="term" value="P:lactose metabolic process"/>
    <property type="evidence" value="ECO:0007669"/>
    <property type="project" value="UniProtKB-KW"/>
</dbReference>
<dbReference type="PROSITE" id="PS00584">
    <property type="entry name" value="PFKB_KINASES_2"/>
    <property type="match status" value="1"/>
</dbReference>
<feature type="domain" description="Carbohydrate kinase PfkB" evidence="9">
    <location>
        <begin position="10"/>
        <end position="284"/>
    </location>
</feature>
<dbReference type="GO" id="GO:0008662">
    <property type="term" value="F:1-phosphofructokinase activity"/>
    <property type="evidence" value="ECO:0007669"/>
    <property type="project" value="UniProtKB-UniRule"/>
</dbReference>
<dbReference type="AlphaFoldDB" id="A0A5N7ILL3"/>
<dbReference type="GO" id="GO:0005829">
    <property type="term" value="C:cytosol"/>
    <property type="evidence" value="ECO:0007669"/>
    <property type="project" value="TreeGrafter"/>
</dbReference>
<name>A0A5N7ILL3_9CLOT</name>
<comment type="similarity">
    <text evidence="1">Belongs to the carbohydrate kinase pfkB family.</text>
</comment>
<reference evidence="10 11" key="1">
    <citation type="journal article" date="2019" name="Lett. Appl. Microbiol.">
        <title>A case of 'blown pack' spoilage of vacuum-packaged pork likely associated with Clostridium estertheticum in Canada.</title>
        <authorList>
            <person name="Zhang P."/>
            <person name="Ward P."/>
            <person name="McMullen L.M."/>
            <person name="Yang X."/>
        </authorList>
    </citation>
    <scope>NUCLEOTIDE SEQUENCE [LARGE SCALE GENOMIC DNA]</scope>
    <source>
        <strain evidence="10 11">MA19</strain>
    </source>
</reference>
<dbReference type="Proteomes" id="UP000342249">
    <property type="component" value="Unassembled WGS sequence"/>
</dbReference>
<dbReference type="GO" id="GO:0009024">
    <property type="term" value="F:tagatose-6-phosphate kinase activity"/>
    <property type="evidence" value="ECO:0007669"/>
    <property type="project" value="UniProtKB-EC"/>
</dbReference>
<evidence type="ECO:0000259" key="9">
    <source>
        <dbReference type="Pfam" id="PF00294"/>
    </source>
</evidence>
<evidence type="ECO:0000256" key="6">
    <source>
        <dbReference type="ARBA" id="ARBA00047745"/>
    </source>
</evidence>
<protein>
    <recommendedName>
        <fullName evidence="7">Tagatose-6-phosphate kinase</fullName>
        <ecNumber evidence="7">2.7.1.144</ecNumber>
    </recommendedName>
</protein>
<evidence type="ECO:0000256" key="3">
    <source>
        <dbReference type="ARBA" id="ARBA00022741"/>
    </source>
</evidence>
<dbReference type="Pfam" id="PF00294">
    <property type="entry name" value="PfkB"/>
    <property type="match status" value="1"/>
</dbReference>
<evidence type="ECO:0000313" key="10">
    <source>
        <dbReference type="EMBL" id="MPQ61837.1"/>
    </source>
</evidence>
<dbReference type="UniPathway" id="UPA00704">
    <property type="reaction ID" value="UER00715"/>
</dbReference>
<comment type="pathway">
    <text evidence="7">Carbohydrate metabolism; D-tagatose 6-phosphate degradation; D-glyceraldehyde 3-phosphate and glycerone phosphate from D-tagatose 6-phosphate: step 1/2.</text>
</comment>
<keyword evidence="7" id="KW-0423">Lactose metabolism</keyword>
<dbReference type="EC" id="2.7.1.144" evidence="7"/>
<evidence type="ECO:0000256" key="8">
    <source>
        <dbReference type="RuleBase" id="RU369061"/>
    </source>
</evidence>
<dbReference type="GO" id="GO:2001059">
    <property type="term" value="P:D-tagatose 6-phosphate catabolic process"/>
    <property type="evidence" value="ECO:0007669"/>
    <property type="project" value="UniProtKB-UniPathway"/>
</dbReference>
<dbReference type="NCBIfam" id="TIGR03828">
    <property type="entry name" value="pfkB"/>
    <property type="match status" value="1"/>
</dbReference>
<accession>A0A5N7ILL3</accession>
<keyword evidence="5 7" id="KW-0067">ATP-binding</keyword>
<organism evidence="10 11">
    <name type="scientific">Clostridium estertheticum</name>
    <dbReference type="NCBI Taxonomy" id="238834"/>
    <lineage>
        <taxon>Bacteria</taxon>
        <taxon>Bacillati</taxon>
        <taxon>Bacillota</taxon>
        <taxon>Clostridia</taxon>
        <taxon>Eubacteriales</taxon>
        <taxon>Clostridiaceae</taxon>
        <taxon>Clostridium</taxon>
    </lineage>
</organism>
<keyword evidence="2 7" id="KW-0808">Transferase</keyword>
<dbReference type="InterPro" id="IPR002173">
    <property type="entry name" value="Carboh/pur_kinase_PfkB_CS"/>
</dbReference>
<evidence type="ECO:0000256" key="1">
    <source>
        <dbReference type="ARBA" id="ARBA00005380"/>
    </source>
</evidence>
<dbReference type="PIRSF" id="PIRSF000535">
    <property type="entry name" value="1PFK/6PFK/LacC"/>
    <property type="match status" value="1"/>
</dbReference>
<dbReference type="SUPFAM" id="SSF53613">
    <property type="entry name" value="Ribokinase-like"/>
    <property type="match status" value="1"/>
</dbReference>
<dbReference type="PROSITE" id="PS00583">
    <property type="entry name" value="PFKB_KINASES_1"/>
    <property type="match status" value="1"/>
</dbReference>
<keyword evidence="4 8" id="KW-0418">Kinase</keyword>
<dbReference type="RefSeq" id="WP_152751485.1">
    <property type="nucleotide sequence ID" value="NZ_SPSE01000018.1"/>
</dbReference>
<sequence>MIYTVTFNPAIDYVITVDDFKAGSINRVDSEEKFAGGKGINVSRVLNNFGIKTKALGFVGGFTGKFIIDSLESQGVETDFIEIIGDTRINVKLNSKEETEINGAGPVIKDEDLTKLFKIVEGLTSNDYLVLSGNVQKSVPRDIYARLQKKCASNNVKVVVDTTGDALVATLQNKPFLIKPNNHELGEIFNKELTDTDEIIKYAKKLIVMGAQNVIISMAERGALLICESGVYHATPAKGKVQNSVGAGDSVIAGFLAKYSQSKDLIEAFRWGATSGSATAFSKDLCKKEDIEHYLAQVIVNKLD</sequence>